<reference evidence="1" key="1">
    <citation type="journal article" date="2021" name="Proc. Natl. Acad. Sci. U.S.A.">
        <title>A Catalog of Tens of Thousands of Viruses from Human Metagenomes Reveals Hidden Associations with Chronic Diseases.</title>
        <authorList>
            <person name="Tisza M.J."/>
            <person name="Buck C.B."/>
        </authorList>
    </citation>
    <scope>NUCLEOTIDE SEQUENCE</scope>
    <source>
        <strain evidence="1">CtxMM9</strain>
    </source>
</reference>
<protein>
    <submittedName>
        <fullName evidence="1">Uncharacterized protein</fullName>
    </submittedName>
</protein>
<name>A0A8S5T7B0_9CAUD</name>
<dbReference type="EMBL" id="BK032759">
    <property type="protein sequence ID" value="DAF58855.1"/>
    <property type="molecule type" value="Genomic_DNA"/>
</dbReference>
<accession>A0A8S5T7B0</accession>
<organism evidence="1">
    <name type="scientific">Siphoviridae sp. ctxMM9</name>
    <dbReference type="NCBI Taxonomy" id="2827973"/>
    <lineage>
        <taxon>Viruses</taxon>
        <taxon>Duplodnaviria</taxon>
        <taxon>Heunggongvirae</taxon>
        <taxon>Uroviricota</taxon>
        <taxon>Caudoviricetes</taxon>
    </lineage>
</organism>
<evidence type="ECO:0000313" key="1">
    <source>
        <dbReference type="EMBL" id="DAF58855.1"/>
    </source>
</evidence>
<sequence length="36" mass="4344">MNAISNLFINHAFNNIISQFWIILFKRLTTYIDKRS</sequence>
<proteinExistence type="predicted"/>